<evidence type="ECO:0000313" key="1">
    <source>
        <dbReference type="EMBL" id="NMN98380.1"/>
    </source>
</evidence>
<dbReference type="RefSeq" id="WP_169592569.1">
    <property type="nucleotide sequence ID" value="NZ_VCQU01000010.1"/>
</dbReference>
<reference evidence="1 2" key="1">
    <citation type="submission" date="2019-05" db="EMBL/GenBank/DDBJ databases">
        <authorList>
            <person name="Lee S.D."/>
        </authorList>
    </citation>
    <scope>NUCLEOTIDE SEQUENCE [LARGE SCALE GENOMIC DNA]</scope>
    <source>
        <strain evidence="1 2">YC2-7</strain>
    </source>
</reference>
<keyword evidence="2" id="KW-1185">Reference proteome</keyword>
<dbReference type="Gene3D" id="3.90.226.10">
    <property type="entry name" value="2-enoyl-CoA Hydratase, Chain A, domain 1"/>
    <property type="match status" value="1"/>
</dbReference>
<sequence>MHGVCVGGGLEVALACDLIIAAESAKIGVVEATIG</sequence>
<dbReference type="AlphaFoldDB" id="A0A848KQ17"/>
<dbReference type="InterPro" id="IPR029045">
    <property type="entry name" value="ClpP/crotonase-like_dom_sf"/>
</dbReference>
<reference evidence="1 2" key="2">
    <citation type="submission" date="2020-06" db="EMBL/GenBank/DDBJ databases">
        <title>Antribacter stalactiti gen. nov., sp. nov., a new member of the family Nacardiaceae isolated from a cave.</title>
        <authorList>
            <person name="Kim I.S."/>
        </authorList>
    </citation>
    <scope>NUCLEOTIDE SEQUENCE [LARGE SCALE GENOMIC DNA]</scope>
    <source>
        <strain evidence="1 2">YC2-7</strain>
    </source>
</reference>
<comment type="caution">
    <text evidence="1">The sequence shown here is derived from an EMBL/GenBank/DDBJ whole genome shotgun (WGS) entry which is preliminary data.</text>
</comment>
<proteinExistence type="predicted"/>
<evidence type="ECO:0008006" key="3">
    <source>
        <dbReference type="Google" id="ProtNLM"/>
    </source>
</evidence>
<gene>
    <name evidence="1" type="ORF">FGL95_25385</name>
</gene>
<dbReference type="InterPro" id="IPR001753">
    <property type="entry name" value="Enoyl-CoA_hydra/iso"/>
</dbReference>
<organism evidence="1 2">
    <name type="scientific">Antrihabitans stalactiti</name>
    <dbReference type="NCBI Taxonomy" id="2584121"/>
    <lineage>
        <taxon>Bacteria</taxon>
        <taxon>Bacillati</taxon>
        <taxon>Actinomycetota</taxon>
        <taxon>Actinomycetes</taxon>
        <taxon>Mycobacteriales</taxon>
        <taxon>Nocardiaceae</taxon>
        <taxon>Antrihabitans</taxon>
    </lineage>
</organism>
<dbReference type="GO" id="GO:0003824">
    <property type="term" value="F:catalytic activity"/>
    <property type="evidence" value="ECO:0007669"/>
    <property type="project" value="UniProtKB-ARBA"/>
</dbReference>
<accession>A0A848KQ17</accession>
<name>A0A848KQ17_9NOCA</name>
<evidence type="ECO:0000313" key="2">
    <source>
        <dbReference type="Proteomes" id="UP000535543"/>
    </source>
</evidence>
<dbReference type="SUPFAM" id="SSF52096">
    <property type="entry name" value="ClpP/crotonase"/>
    <property type="match status" value="1"/>
</dbReference>
<protein>
    <recommendedName>
        <fullName evidence="3">Enoyl-CoA hydratase</fullName>
    </recommendedName>
</protein>
<dbReference type="Proteomes" id="UP000535543">
    <property type="component" value="Unassembled WGS sequence"/>
</dbReference>
<dbReference type="Pfam" id="PF00378">
    <property type="entry name" value="ECH_1"/>
    <property type="match status" value="1"/>
</dbReference>
<dbReference type="EMBL" id="VCQU01000010">
    <property type="protein sequence ID" value="NMN98380.1"/>
    <property type="molecule type" value="Genomic_DNA"/>
</dbReference>